<sequence length="85" mass="9112">MLWTRSLLVASALVAAATHATEDRCTAILVGAKASTTGAPMTTHTNDCSSCDFRIVKVPAQLHAPDALHDVVLASFDYPRYGKWP</sequence>
<keyword evidence="1" id="KW-0732">Signal</keyword>
<dbReference type="EMBL" id="GL376602">
    <property type="status" value="NOT_ANNOTATED_CDS"/>
    <property type="molecule type" value="Genomic_DNA"/>
</dbReference>
<dbReference type="Proteomes" id="UP000019132">
    <property type="component" value="Unassembled WGS sequence"/>
</dbReference>
<reference evidence="3" key="2">
    <citation type="submission" date="2010-04" db="EMBL/GenBank/DDBJ databases">
        <authorList>
            <person name="Buell R."/>
            <person name="Hamilton J."/>
            <person name="Hostetler J."/>
        </authorList>
    </citation>
    <scope>NUCLEOTIDE SEQUENCE [LARGE SCALE GENOMIC DNA]</scope>
    <source>
        <strain evidence="3">DAOM:BR144</strain>
    </source>
</reference>
<feature type="signal peptide" evidence="1">
    <location>
        <begin position="1"/>
        <end position="20"/>
    </location>
</feature>
<dbReference type="InParanoid" id="K3WZH9"/>
<evidence type="ECO:0008006" key="4">
    <source>
        <dbReference type="Google" id="ProtNLM"/>
    </source>
</evidence>
<dbReference type="HOGENOM" id="CLU_2517565_0_0_1"/>
<dbReference type="VEuPathDB" id="FungiDB:PYU1_G010357"/>
<reference evidence="3" key="1">
    <citation type="journal article" date="2010" name="Genome Biol.">
        <title>Genome sequence of the necrotrophic plant pathogen Pythium ultimum reveals original pathogenicity mechanisms and effector repertoire.</title>
        <authorList>
            <person name="Levesque C.A."/>
            <person name="Brouwer H."/>
            <person name="Cano L."/>
            <person name="Hamilton J.P."/>
            <person name="Holt C."/>
            <person name="Huitema E."/>
            <person name="Raffaele S."/>
            <person name="Robideau G.P."/>
            <person name="Thines M."/>
            <person name="Win J."/>
            <person name="Zerillo M.M."/>
            <person name="Beakes G.W."/>
            <person name="Boore J.L."/>
            <person name="Busam D."/>
            <person name="Dumas B."/>
            <person name="Ferriera S."/>
            <person name="Fuerstenberg S.I."/>
            <person name="Gachon C.M."/>
            <person name="Gaulin E."/>
            <person name="Govers F."/>
            <person name="Grenville-Briggs L."/>
            <person name="Horner N."/>
            <person name="Hostetler J."/>
            <person name="Jiang R.H."/>
            <person name="Johnson J."/>
            <person name="Krajaejun T."/>
            <person name="Lin H."/>
            <person name="Meijer H.J."/>
            <person name="Moore B."/>
            <person name="Morris P."/>
            <person name="Phuntmart V."/>
            <person name="Puiu D."/>
            <person name="Shetty J."/>
            <person name="Stajich J.E."/>
            <person name="Tripathy S."/>
            <person name="Wawra S."/>
            <person name="van West P."/>
            <person name="Whitty B.R."/>
            <person name="Coutinho P.M."/>
            <person name="Henrissat B."/>
            <person name="Martin F."/>
            <person name="Thomas P.D."/>
            <person name="Tyler B.M."/>
            <person name="De Vries R.P."/>
            <person name="Kamoun S."/>
            <person name="Yandell M."/>
            <person name="Tisserat N."/>
            <person name="Buell C.R."/>
        </authorList>
    </citation>
    <scope>NUCLEOTIDE SEQUENCE</scope>
    <source>
        <strain evidence="3">DAOM:BR144</strain>
    </source>
</reference>
<evidence type="ECO:0000313" key="2">
    <source>
        <dbReference type="EnsemblProtists" id="PYU1_T010378"/>
    </source>
</evidence>
<organism evidence="2 3">
    <name type="scientific">Globisporangium ultimum (strain ATCC 200006 / CBS 805.95 / DAOM BR144)</name>
    <name type="common">Pythium ultimum</name>
    <dbReference type="NCBI Taxonomy" id="431595"/>
    <lineage>
        <taxon>Eukaryota</taxon>
        <taxon>Sar</taxon>
        <taxon>Stramenopiles</taxon>
        <taxon>Oomycota</taxon>
        <taxon>Peronosporomycetes</taxon>
        <taxon>Pythiales</taxon>
        <taxon>Pythiaceae</taxon>
        <taxon>Globisporangium</taxon>
    </lineage>
</organism>
<protein>
    <recommendedName>
        <fullName evidence="4">Secreted protein</fullName>
    </recommendedName>
</protein>
<dbReference type="STRING" id="431595.K3WZH9"/>
<proteinExistence type="predicted"/>
<evidence type="ECO:0000313" key="3">
    <source>
        <dbReference type="Proteomes" id="UP000019132"/>
    </source>
</evidence>
<name>K3WZH9_GLOUD</name>
<reference evidence="2" key="3">
    <citation type="submission" date="2015-02" db="UniProtKB">
        <authorList>
            <consortium name="EnsemblProtists"/>
        </authorList>
    </citation>
    <scope>IDENTIFICATION</scope>
    <source>
        <strain evidence="2">DAOM BR144</strain>
    </source>
</reference>
<dbReference type="AlphaFoldDB" id="K3WZH9"/>
<evidence type="ECO:0000256" key="1">
    <source>
        <dbReference type="SAM" id="SignalP"/>
    </source>
</evidence>
<dbReference type="EnsemblProtists" id="PYU1_T010378">
    <property type="protein sequence ID" value="PYU1_T010378"/>
    <property type="gene ID" value="PYU1_G010357"/>
</dbReference>
<feature type="chain" id="PRO_5003868212" description="Secreted protein" evidence="1">
    <location>
        <begin position="21"/>
        <end position="85"/>
    </location>
</feature>
<keyword evidence="3" id="KW-1185">Reference proteome</keyword>
<accession>K3WZH9</accession>